<gene>
    <name evidence="2" type="ORF">BJB45_12570</name>
</gene>
<protein>
    <submittedName>
        <fullName evidence="2">Virulence factor</fullName>
    </submittedName>
</protein>
<dbReference type="Gene3D" id="2.10.260.10">
    <property type="match status" value="1"/>
</dbReference>
<dbReference type="InterPro" id="IPR047976">
    <property type="entry name" value="Anti_VapB2-like"/>
</dbReference>
<name>W1NAP7_9GAMM</name>
<dbReference type="NCBIfam" id="NF040493">
    <property type="entry name" value="TA_anti_VapB"/>
    <property type="match status" value="1"/>
</dbReference>
<dbReference type="eggNOG" id="COG4456">
    <property type="taxonomic scope" value="Bacteria"/>
</dbReference>
<accession>W1NAP7</accession>
<organism evidence="2 3">
    <name type="scientific">Halomonas huangheensis</name>
    <dbReference type="NCBI Taxonomy" id="1178482"/>
    <lineage>
        <taxon>Bacteria</taxon>
        <taxon>Pseudomonadati</taxon>
        <taxon>Pseudomonadota</taxon>
        <taxon>Gammaproteobacteria</taxon>
        <taxon>Oceanospirillales</taxon>
        <taxon>Halomonadaceae</taxon>
        <taxon>Halomonas</taxon>
    </lineage>
</organism>
<keyword evidence="3" id="KW-1185">Reference proteome</keyword>
<dbReference type="InterPro" id="IPR007159">
    <property type="entry name" value="SpoVT-AbrB_dom"/>
</dbReference>
<dbReference type="PATRIC" id="fig|1178482.3.peg.1668"/>
<dbReference type="AlphaFoldDB" id="W1NAP7"/>
<reference evidence="2 3" key="1">
    <citation type="submission" date="2013-08" db="EMBL/GenBank/DDBJ databases">
        <title>draft genome of Halomonas huanghegensis, strain BJGMM-B45T.</title>
        <authorList>
            <person name="Miao C."/>
            <person name="Wan Y."/>
            <person name="Jin W."/>
        </authorList>
    </citation>
    <scope>NUCLEOTIDE SEQUENCE [LARGE SCALE GENOMIC DNA]</scope>
    <source>
        <strain evidence="2 3">BJGMM-B45</strain>
    </source>
</reference>
<evidence type="ECO:0000313" key="2">
    <source>
        <dbReference type="EMBL" id="ERL51995.1"/>
    </source>
</evidence>
<dbReference type="Proteomes" id="UP000019113">
    <property type="component" value="Unassembled WGS sequence"/>
</dbReference>
<proteinExistence type="predicted"/>
<evidence type="ECO:0000259" key="1">
    <source>
        <dbReference type="Pfam" id="PF04014"/>
    </source>
</evidence>
<dbReference type="EMBL" id="AVBC01000020">
    <property type="protein sequence ID" value="ERL51995.1"/>
    <property type="molecule type" value="Genomic_DNA"/>
</dbReference>
<evidence type="ECO:0000313" key="3">
    <source>
        <dbReference type="Proteomes" id="UP000019113"/>
    </source>
</evidence>
<dbReference type="GO" id="GO:0003677">
    <property type="term" value="F:DNA binding"/>
    <property type="evidence" value="ECO:0007669"/>
    <property type="project" value="InterPro"/>
</dbReference>
<comment type="caution">
    <text evidence="2">The sequence shown here is derived from an EMBL/GenBank/DDBJ whole genome shotgun (WGS) entry which is preliminary data.</text>
</comment>
<feature type="domain" description="SpoVT-AbrB" evidence="1">
    <location>
        <begin position="12"/>
        <end position="53"/>
    </location>
</feature>
<dbReference type="SUPFAM" id="SSF89447">
    <property type="entry name" value="AbrB/MazE/MraZ-like"/>
    <property type="match status" value="1"/>
</dbReference>
<dbReference type="InterPro" id="IPR037914">
    <property type="entry name" value="SpoVT-AbrB_sf"/>
</dbReference>
<sequence length="82" mass="9288">MHEVRQMRTVSIFKNGKNQAVRLPADMAYEGVGELEISREGDVITLRPARPSWLSLPEFSKADADFLEERPVVVSDEGRFNP</sequence>
<dbReference type="Pfam" id="PF04014">
    <property type="entry name" value="MazE_antitoxin"/>
    <property type="match status" value="1"/>
</dbReference>
<dbReference type="STRING" id="1178482.AR456_14540"/>